<dbReference type="PANTHER" id="PTHR13847:SF201">
    <property type="entry name" value="PUTATIBE OXIDOREDUCTASE"/>
    <property type="match status" value="1"/>
</dbReference>
<dbReference type="Gene3D" id="3.30.9.10">
    <property type="entry name" value="D-Amino Acid Oxidase, subunit A, domain 2"/>
    <property type="match status" value="1"/>
</dbReference>
<reference evidence="2 3" key="1">
    <citation type="submission" date="2023-07" db="EMBL/GenBank/DDBJ databases">
        <title>Paenibacillus sp. JX-17 nov. isolated from soil.</title>
        <authorList>
            <person name="Wan Y."/>
            <person name="Liu B."/>
        </authorList>
    </citation>
    <scope>NUCLEOTIDE SEQUENCE [LARGE SCALE GENOMIC DNA]</scope>
    <source>
        <strain evidence="2 3">JX-17</strain>
    </source>
</reference>
<evidence type="ECO:0000313" key="3">
    <source>
        <dbReference type="Proteomes" id="UP001240171"/>
    </source>
</evidence>
<comment type="caution">
    <text evidence="2">The sequence shown here is derived from an EMBL/GenBank/DDBJ whole genome shotgun (WGS) entry which is preliminary data.</text>
</comment>
<accession>A0ABT9CFP1</accession>
<dbReference type="PANTHER" id="PTHR13847">
    <property type="entry name" value="SARCOSINE DEHYDROGENASE-RELATED"/>
    <property type="match status" value="1"/>
</dbReference>
<gene>
    <name evidence="2" type="ORF">Q5741_08305</name>
</gene>
<feature type="domain" description="FAD dependent oxidoreductase" evidence="1">
    <location>
        <begin position="31"/>
        <end position="382"/>
    </location>
</feature>
<dbReference type="RefSeq" id="WP_305023611.1">
    <property type="nucleotide sequence ID" value="NZ_JAUQTB010000003.1"/>
</dbReference>
<keyword evidence="2" id="KW-0560">Oxidoreductase</keyword>
<dbReference type="Proteomes" id="UP001240171">
    <property type="component" value="Unassembled WGS sequence"/>
</dbReference>
<dbReference type="Gene3D" id="3.50.50.60">
    <property type="entry name" value="FAD/NAD(P)-binding domain"/>
    <property type="match status" value="1"/>
</dbReference>
<dbReference type="EMBL" id="JAUQTB010000003">
    <property type="protein sequence ID" value="MDO7906418.1"/>
    <property type="molecule type" value="Genomic_DNA"/>
</dbReference>
<dbReference type="InterPro" id="IPR006076">
    <property type="entry name" value="FAD-dep_OxRdtase"/>
</dbReference>
<dbReference type="EC" id="1.-.-.-" evidence="2"/>
<name>A0ABT9CFP1_9BACL</name>
<organism evidence="2 3">
    <name type="scientific">Paenibacillus lacisoli</name>
    <dbReference type="NCBI Taxonomy" id="3064525"/>
    <lineage>
        <taxon>Bacteria</taxon>
        <taxon>Bacillati</taxon>
        <taxon>Bacillota</taxon>
        <taxon>Bacilli</taxon>
        <taxon>Bacillales</taxon>
        <taxon>Paenibacillaceae</taxon>
        <taxon>Paenibacillus</taxon>
    </lineage>
</organism>
<evidence type="ECO:0000313" key="2">
    <source>
        <dbReference type="EMBL" id="MDO7906418.1"/>
    </source>
</evidence>
<sequence>MDLQNGKLYWPSTVNQVPGYPALEEDLECEVLIIGAGTAGAQCAAYLVQQGIKPVVVDKRRVSEGSTATNTALIQYAGEKSFVSLAHTFGEEAAVRHLKLCEAAINEIEASCWRIPGQAQFVRRESLYYASYDEDIRALDEEYAMLTKHGFKVERWDADRIALHYPFRKAGALYYYDDAEMNPVQYVYGLLELAAAGGARIYENTEITGRAFEEEHALFYTHERRQIRARHVIIAAGYEDLEFKGEKNAVISSSYAVVTSPVNDFSSWYQRALIWETARPYIYMRTTQDNRVIIGGLDKDTADERIRDKRTLHSKDRLIEEFNKLFPDIEVKADYYLGAFYGGTHDGLPMIGRYPQYPRCYTLMGYGDNGTVYNQVLARLVCDDILGKNCADMELYLQNRPLLNR</sequence>
<keyword evidence="3" id="KW-1185">Reference proteome</keyword>
<dbReference type="InterPro" id="IPR036188">
    <property type="entry name" value="FAD/NAD-bd_sf"/>
</dbReference>
<dbReference type="Pfam" id="PF01266">
    <property type="entry name" value="DAO"/>
    <property type="match status" value="1"/>
</dbReference>
<dbReference type="GO" id="GO:0016491">
    <property type="term" value="F:oxidoreductase activity"/>
    <property type="evidence" value="ECO:0007669"/>
    <property type="project" value="UniProtKB-KW"/>
</dbReference>
<protein>
    <submittedName>
        <fullName evidence="2">FAD-dependent oxidoreductase</fullName>
        <ecNumber evidence="2">1.-.-.-</ecNumber>
    </submittedName>
</protein>
<proteinExistence type="predicted"/>
<dbReference type="SUPFAM" id="SSF51905">
    <property type="entry name" value="FAD/NAD(P)-binding domain"/>
    <property type="match status" value="1"/>
</dbReference>
<evidence type="ECO:0000259" key="1">
    <source>
        <dbReference type="Pfam" id="PF01266"/>
    </source>
</evidence>